<evidence type="ECO:0000313" key="1">
    <source>
        <dbReference type="EMBL" id="MPM57525.1"/>
    </source>
</evidence>
<dbReference type="AlphaFoldDB" id="A0A645AWA0"/>
<name>A0A645AWA0_9ZZZZ</name>
<reference evidence="1" key="1">
    <citation type="submission" date="2019-08" db="EMBL/GenBank/DDBJ databases">
        <authorList>
            <person name="Kucharzyk K."/>
            <person name="Murdoch R.W."/>
            <person name="Higgins S."/>
            <person name="Loffler F."/>
        </authorList>
    </citation>
    <scope>NUCLEOTIDE SEQUENCE</scope>
</reference>
<organism evidence="1">
    <name type="scientific">bioreactor metagenome</name>
    <dbReference type="NCBI Taxonomy" id="1076179"/>
    <lineage>
        <taxon>unclassified sequences</taxon>
        <taxon>metagenomes</taxon>
        <taxon>ecological metagenomes</taxon>
    </lineage>
</organism>
<proteinExistence type="predicted"/>
<accession>A0A645AWA0</accession>
<sequence>MSDIFTPTVASAFERLIVCPTSTCPDTVESNVSVVERPTASIPAGVSVVLIQSLLMKILLCTADVKLLLTFSSKDTIVCISFKVIRF</sequence>
<comment type="caution">
    <text evidence="1">The sequence shown here is derived from an EMBL/GenBank/DDBJ whole genome shotgun (WGS) entry which is preliminary data.</text>
</comment>
<gene>
    <name evidence="1" type="ORF">SDC9_104347</name>
</gene>
<dbReference type="EMBL" id="VSSQ01016320">
    <property type="protein sequence ID" value="MPM57525.1"/>
    <property type="molecule type" value="Genomic_DNA"/>
</dbReference>
<protein>
    <submittedName>
        <fullName evidence="1">Uncharacterized protein</fullName>
    </submittedName>
</protein>